<dbReference type="GO" id="GO:0005634">
    <property type="term" value="C:nucleus"/>
    <property type="evidence" value="ECO:0007669"/>
    <property type="project" value="TreeGrafter"/>
</dbReference>
<keyword evidence="3" id="KW-1185">Reference proteome</keyword>
<dbReference type="Pfam" id="PF21960">
    <property type="entry name" value="RCF1-5-like_lid"/>
    <property type="match status" value="1"/>
</dbReference>
<dbReference type="Gene3D" id="1.20.272.10">
    <property type="match status" value="1"/>
</dbReference>
<dbReference type="STRING" id="63057.A0A2P5EPK9"/>
<dbReference type="InterPro" id="IPR008921">
    <property type="entry name" value="DNA_pol3_clamp-load_cplx_C"/>
</dbReference>
<dbReference type="AlphaFoldDB" id="A0A2P5EPK9"/>
<organism evidence="2 3">
    <name type="scientific">Trema orientale</name>
    <name type="common">Charcoal tree</name>
    <name type="synonym">Celtis orientalis</name>
    <dbReference type="NCBI Taxonomy" id="63057"/>
    <lineage>
        <taxon>Eukaryota</taxon>
        <taxon>Viridiplantae</taxon>
        <taxon>Streptophyta</taxon>
        <taxon>Embryophyta</taxon>
        <taxon>Tracheophyta</taxon>
        <taxon>Spermatophyta</taxon>
        <taxon>Magnoliopsida</taxon>
        <taxon>eudicotyledons</taxon>
        <taxon>Gunneridae</taxon>
        <taxon>Pentapetalae</taxon>
        <taxon>rosids</taxon>
        <taxon>fabids</taxon>
        <taxon>Rosales</taxon>
        <taxon>Cannabaceae</taxon>
        <taxon>Trema</taxon>
    </lineage>
</organism>
<dbReference type="InParanoid" id="A0A2P5EPK9"/>
<evidence type="ECO:0000313" key="2">
    <source>
        <dbReference type="EMBL" id="PON87508.1"/>
    </source>
</evidence>
<dbReference type="Proteomes" id="UP000237000">
    <property type="component" value="Unassembled WGS sequence"/>
</dbReference>
<gene>
    <name evidence="2" type="ORF">TorRG33x02_166860</name>
</gene>
<sequence>MPRSIPLSPSSSSYCAPQLSNLGGRRSQHRDRLHRTSEVARPPLLPNTVGGGGQYSLGKFFLFGKRRNNNPQAALTPEILELHNKRTSSAPPKAVSEEGYSPYYRGLLSNNSPALYLAQSLGPGRVQVAESHGPATTTSAAFTRSSRASSFVVKLQGVLGSSCFQFRSSKKEDRVLDQNQPPPPPMASAGLRNSATKSTITVVDRSSAVSPRRDVEGSDGEKKPLRESYQSGPAAADDHIDDDIDRDHQAVPPLATNIHEATAARISSPPLNELLKVPGQREFEWADKYRPKALEDFICNRNKAIQLQLLARKGECGHFIFQGPPGVGKRTMIWAMLREAFGPDSIQASEEFKVFNVQGEVVGSIEVLVKESPRLVEVNLSELKGYEKHVIFELIKETSQKISNNALPSKPPDNYRAIIFYGVDKLSTDAILYIKWLLERYKVCNKIFFCCSDVSKLQAIKNLCTVVQLLPPSRTEIVEVLKFMADKEGIELPHQLAEKITDTSKNNLRQAIRSLEATWHKHYPFTEDQEVLTGWEDDIANVAKNMVQEQSPKLLYIIRGKLQNLVEHDVSPELIFQSLVEEVKKHLDNELLKRRVHNLYVEYSRKDESVYESDKALAHTRKSNIQQFLRIEEFIAKFMSCYKAEATKIMQQESEDHKESEEHISET</sequence>
<dbReference type="Gene3D" id="1.10.8.60">
    <property type="match status" value="1"/>
</dbReference>
<dbReference type="GO" id="GO:0006261">
    <property type="term" value="P:DNA-templated DNA replication"/>
    <property type="evidence" value="ECO:0007669"/>
    <property type="project" value="TreeGrafter"/>
</dbReference>
<dbReference type="InterPro" id="IPR050238">
    <property type="entry name" value="DNA_Rep/Repair_Clamp_Loader"/>
</dbReference>
<dbReference type="SUPFAM" id="SSF48019">
    <property type="entry name" value="post-AAA+ oligomerization domain-like"/>
    <property type="match status" value="1"/>
</dbReference>
<feature type="region of interest" description="Disordered" evidence="1">
    <location>
        <begin position="1"/>
        <end position="47"/>
    </location>
</feature>
<dbReference type="SUPFAM" id="SSF52540">
    <property type="entry name" value="P-loop containing nucleoside triphosphate hydrolases"/>
    <property type="match status" value="1"/>
</dbReference>
<reference evidence="3" key="1">
    <citation type="submission" date="2016-06" db="EMBL/GenBank/DDBJ databases">
        <title>Parallel loss of symbiosis genes in relatives of nitrogen-fixing non-legume Parasponia.</title>
        <authorList>
            <person name="Van Velzen R."/>
            <person name="Holmer R."/>
            <person name="Bu F."/>
            <person name="Rutten L."/>
            <person name="Van Zeijl A."/>
            <person name="Liu W."/>
            <person name="Santuari L."/>
            <person name="Cao Q."/>
            <person name="Sharma T."/>
            <person name="Shen D."/>
            <person name="Roswanjaya Y."/>
            <person name="Wardhani T."/>
            <person name="Kalhor M.S."/>
            <person name="Jansen J."/>
            <person name="Van den Hoogen J."/>
            <person name="Gungor B."/>
            <person name="Hartog M."/>
            <person name="Hontelez J."/>
            <person name="Verver J."/>
            <person name="Yang W.-C."/>
            <person name="Schijlen E."/>
            <person name="Repin R."/>
            <person name="Schilthuizen M."/>
            <person name="Schranz E."/>
            <person name="Heidstra R."/>
            <person name="Miyata K."/>
            <person name="Fedorova E."/>
            <person name="Kohlen W."/>
            <person name="Bisseling T."/>
            <person name="Smit S."/>
            <person name="Geurts R."/>
        </authorList>
    </citation>
    <scope>NUCLEOTIDE SEQUENCE [LARGE SCALE GENOMIC DNA]</scope>
    <source>
        <strain evidence="3">cv. RG33-2</strain>
    </source>
</reference>
<protein>
    <submittedName>
        <fullName evidence="2">DNA polymerase III</fullName>
    </submittedName>
</protein>
<name>A0A2P5EPK9_TREOI</name>
<dbReference type="PANTHER" id="PTHR11669">
    <property type="entry name" value="REPLICATION FACTOR C / DNA POLYMERASE III GAMMA-TAU SUBUNIT"/>
    <property type="match status" value="1"/>
</dbReference>
<proteinExistence type="predicted"/>
<feature type="region of interest" description="Disordered" evidence="1">
    <location>
        <begin position="172"/>
        <end position="241"/>
    </location>
</feature>
<dbReference type="EMBL" id="JXTC01000116">
    <property type="protein sequence ID" value="PON87508.1"/>
    <property type="molecule type" value="Genomic_DNA"/>
</dbReference>
<dbReference type="FunFam" id="1.10.8.60:FF:000030">
    <property type="entry name" value="replication factor C subunit 3"/>
    <property type="match status" value="1"/>
</dbReference>
<feature type="compositionally biased region" description="Low complexity" evidence="1">
    <location>
        <begin position="1"/>
        <end position="20"/>
    </location>
</feature>
<accession>A0A2P5EPK9</accession>
<dbReference type="GO" id="GO:0003689">
    <property type="term" value="F:DNA clamp loader activity"/>
    <property type="evidence" value="ECO:0007669"/>
    <property type="project" value="TreeGrafter"/>
</dbReference>
<dbReference type="GO" id="GO:0005663">
    <property type="term" value="C:DNA replication factor C complex"/>
    <property type="evidence" value="ECO:0007669"/>
    <property type="project" value="TreeGrafter"/>
</dbReference>
<dbReference type="GO" id="GO:0006281">
    <property type="term" value="P:DNA repair"/>
    <property type="evidence" value="ECO:0007669"/>
    <property type="project" value="TreeGrafter"/>
</dbReference>
<dbReference type="Gene3D" id="3.40.50.300">
    <property type="entry name" value="P-loop containing nucleotide triphosphate hydrolases"/>
    <property type="match status" value="1"/>
</dbReference>
<comment type="caution">
    <text evidence="2">The sequence shown here is derived from an EMBL/GenBank/DDBJ whole genome shotgun (WGS) entry which is preliminary data.</text>
</comment>
<evidence type="ECO:0000313" key="3">
    <source>
        <dbReference type="Proteomes" id="UP000237000"/>
    </source>
</evidence>
<evidence type="ECO:0000256" key="1">
    <source>
        <dbReference type="SAM" id="MobiDB-lite"/>
    </source>
</evidence>
<dbReference type="OrthoDB" id="761538at2759"/>
<feature type="compositionally biased region" description="Basic and acidic residues" evidence="1">
    <location>
        <begin position="211"/>
        <end position="226"/>
    </location>
</feature>
<dbReference type="InterPro" id="IPR027417">
    <property type="entry name" value="P-loop_NTPase"/>
</dbReference>
<dbReference type="GO" id="GO:0003677">
    <property type="term" value="F:DNA binding"/>
    <property type="evidence" value="ECO:0007669"/>
    <property type="project" value="InterPro"/>
</dbReference>
<feature type="compositionally biased region" description="Polar residues" evidence="1">
    <location>
        <begin position="191"/>
        <end position="201"/>
    </location>
</feature>
<dbReference type="PANTHER" id="PTHR11669:SF52">
    <property type="entry name" value="OS10G0574500 PROTEIN"/>
    <property type="match status" value="1"/>
</dbReference>